<reference evidence="1" key="1">
    <citation type="submission" date="2020-08" db="EMBL/GenBank/DDBJ databases">
        <title>Multicomponent nature underlies the extraordinary mechanical properties of spider dragline silk.</title>
        <authorList>
            <person name="Kono N."/>
            <person name="Nakamura H."/>
            <person name="Mori M."/>
            <person name="Yoshida Y."/>
            <person name="Ohtoshi R."/>
            <person name="Malay A.D."/>
            <person name="Moran D.A.P."/>
            <person name="Tomita M."/>
            <person name="Numata K."/>
            <person name="Arakawa K."/>
        </authorList>
    </citation>
    <scope>NUCLEOTIDE SEQUENCE</scope>
</reference>
<feature type="non-terminal residue" evidence="1">
    <location>
        <position position="1"/>
    </location>
</feature>
<gene>
    <name evidence="1" type="ORF">TNIN_32051</name>
</gene>
<dbReference type="Proteomes" id="UP000886998">
    <property type="component" value="Unassembled WGS sequence"/>
</dbReference>
<dbReference type="AlphaFoldDB" id="A0A8X6J5M8"/>
<dbReference type="EMBL" id="BMAV01025018">
    <property type="protein sequence ID" value="GFS37766.1"/>
    <property type="molecule type" value="Genomic_DNA"/>
</dbReference>
<evidence type="ECO:0000313" key="1">
    <source>
        <dbReference type="EMBL" id="GFS37766.1"/>
    </source>
</evidence>
<sequence>GTRNTGMVGTLKINSQEEMTNVQEANDKLSRGKCSGGRITCPEAKEMIIVERWYDTLSRGKKK</sequence>
<protein>
    <submittedName>
        <fullName evidence="1">Uncharacterized protein</fullName>
    </submittedName>
</protein>
<name>A0A8X6J5M8_9ARAC</name>
<accession>A0A8X6J5M8</accession>
<proteinExistence type="predicted"/>
<comment type="caution">
    <text evidence="1">The sequence shown here is derived from an EMBL/GenBank/DDBJ whole genome shotgun (WGS) entry which is preliminary data.</text>
</comment>
<evidence type="ECO:0000313" key="2">
    <source>
        <dbReference type="Proteomes" id="UP000886998"/>
    </source>
</evidence>
<keyword evidence="2" id="KW-1185">Reference proteome</keyword>
<organism evidence="1 2">
    <name type="scientific">Trichonephila inaurata madagascariensis</name>
    <dbReference type="NCBI Taxonomy" id="2747483"/>
    <lineage>
        <taxon>Eukaryota</taxon>
        <taxon>Metazoa</taxon>
        <taxon>Ecdysozoa</taxon>
        <taxon>Arthropoda</taxon>
        <taxon>Chelicerata</taxon>
        <taxon>Arachnida</taxon>
        <taxon>Araneae</taxon>
        <taxon>Araneomorphae</taxon>
        <taxon>Entelegynae</taxon>
        <taxon>Araneoidea</taxon>
        <taxon>Nephilidae</taxon>
        <taxon>Trichonephila</taxon>
        <taxon>Trichonephila inaurata</taxon>
    </lineage>
</organism>